<sequence>MEAYGCRFRCDGKHYCWPVADPMVADNEVWRGYCSSVDDETLRRGCSHQV</sequence>
<name>A0A4D6N2I0_VIGUN</name>
<keyword evidence="2" id="KW-1185">Reference proteome</keyword>
<reference evidence="1 2" key="1">
    <citation type="submission" date="2019-04" db="EMBL/GenBank/DDBJ databases">
        <title>An improved genome assembly and genetic linkage map for asparagus bean, Vigna unguiculata ssp. sesquipedialis.</title>
        <authorList>
            <person name="Xia Q."/>
            <person name="Zhang R."/>
            <person name="Dong Y."/>
        </authorList>
    </citation>
    <scope>NUCLEOTIDE SEQUENCE [LARGE SCALE GENOMIC DNA]</scope>
    <source>
        <tissue evidence="1">Leaf</tissue>
    </source>
</reference>
<proteinExistence type="predicted"/>
<gene>
    <name evidence="1" type="ORF">DEO72_LG9g1208</name>
</gene>
<protein>
    <submittedName>
        <fullName evidence="1">Uncharacterized protein</fullName>
    </submittedName>
</protein>
<organism evidence="1 2">
    <name type="scientific">Vigna unguiculata</name>
    <name type="common">Cowpea</name>
    <dbReference type="NCBI Taxonomy" id="3917"/>
    <lineage>
        <taxon>Eukaryota</taxon>
        <taxon>Viridiplantae</taxon>
        <taxon>Streptophyta</taxon>
        <taxon>Embryophyta</taxon>
        <taxon>Tracheophyta</taxon>
        <taxon>Spermatophyta</taxon>
        <taxon>Magnoliopsida</taxon>
        <taxon>eudicotyledons</taxon>
        <taxon>Gunneridae</taxon>
        <taxon>Pentapetalae</taxon>
        <taxon>rosids</taxon>
        <taxon>fabids</taxon>
        <taxon>Fabales</taxon>
        <taxon>Fabaceae</taxon>
        <taxon>Papilionoideae</taxon>
        <taxon>50 kb inversion clade</taxon>
        <taxon>NPAAA clade</taxon>
        <taxon>indigoferoid/millettioid clade</taxon>
        <taxon>Phaseoleae</taxon>
        <taxon>Vigna</taxon>
    </lineage>
</organism>
<evidence type="ECO:0000313" key="1">
    <source>
        <dbReference type="EMBL" id="QCE06197.1"/>
    </source>
</evidence>
<accession>A0A4D6N2I0</accession>
<dbReference type="AlphaFoldDB" id="A0A4D6N2I0"/>
<dbReference type="EMBL" id="CP039353">
    <property type="protein sequence ID" value="QCE06197.1"/>
    <property type="molecule type" value="Genomic_DNA"/>
</dbReference>
<dbReference type="Proteomes" id="UP000501690">
    <property type="component" value="Linkage Group LG9"/>
</dbReference>
<evidence type="ECO:0000313" key="2">
    <source>
        <dbReference type="Proteomes" id="UP000501690"/>
    </source>
</evidence>